<dbReference type="Gene3D" id="1.20.1220.20">
    <property type="entry name" value="Uncharcterised protein PF01724"/>
    <property type="match status" value="1"/>
</dbReference>
<dbReference type="PANTHER" id="PTHR34235">
    <property type="entry name" value="SLR1203 PROTEIN-RELATED"/>
    <property type="match status" value="1"/>
</dbReference>
<sequence length="165" mass="19309">MTLLKQSDIQENPTTLYEQDLQLWIEQTIHQLQNRQFEQLDIENLIEELKDLGKSEKRALESNLMVLLIHLLKLKIQHDAPETMKASWYNSVDEHRQRVQDDLLKIPSLKSYLLISITQAYSSARKVAIKQGKRAQFGIRIPQESEYPLACPFTPEQILNEDFYG</sequence>
<proteinExistence type="predicted"/>
<dbReference type="RefSeq" id="WP_052277643.1">
    <property type="nucleotide sequence ID" value="NZ_CP011339.1"/>
</dbReference>
<keyword evidence="2" id="KW-1185">Reference proteome</keyword>
<protein>
    <recommendedName>
        <fullName evidence="3">DUF29 domain-containing protein</fullName>
    </recommendedName>
</protein>
<evidence type="ECO:0000313" key="1">
    <source>
        <dbReference type="EMBL" id="AKV69901.1"/>
    </source>
</evidence>
<gene>
    <name evidence="1" type="ORF">VL20_5035</name>
</gene>
<dbReference type="Pfam" id="PF01724">
    <property type="entry name" value="DUF29"/>
    <property type="match status" value="1"/>
</dbReference>
<accession>A0A0K1S7D8</accession>
<dbReference type="KEGG" id="mpk:VL20_5035"/>
<name>A0A0K1S7D8_9CHRO</name>
<evidence type="ECO:0008006" key="3">
    <source>
        <dbReference type="Google" id="ProtNLM"/>
    </source>
</evidence>
<dbReference type="Proteomes" id="UP000068167">
    <property type="component" value="Chromosome"/>
</dbReference>
<dbReference type="PATRIC" id="fig|1638788.3.peg.5080"/>
<dbReference type="EMBL" id="CP011339">
    <property type="protein sequence ID" value="AKV69901.1"/>
    <property type="molecule type" value="Genomic_DNA"/>
</dbReference>
<organism evidence="1 2">
    <name type="scientific">Microcystis panniformis FACHB-1757</name>
    <dbReference type="NCBI Taxonomy" id="1638788"/>
    <lineage>
        <taxon>Bacteria</taxon>
        <taxon>Bacillati</taxon>
        <taxon>Cyanobacteriota</taxon>
        <taxon>Cyanophyceae</taxon>
        <taxon>Oscillatoriophycideae</taxon>
        <taxon>Chroococcales</taxon>
        <taxon>Microcystaceae</taxon>
        <taxon>Microcystis</taxon>
    </lineage>
</organism>
<evidence type="ECO:0000313" key="2">
    <source>
        <dbReference type="Proteomes" id="UP000068167"/>
    </source>
</evidence>
<dbReference type="InterPro" id="IPR002636">
    <property type="entry name" value="DUF29"/>
</dbReference>
<reference evidence="1 2" key="1">
    <citation type="journal article" date="2016" name="Stand. Genomic Sci.">
        <title>Complete genome sequence and genomic characterization of Microcystis panniformis FACHB 1757 by third-generation sequencing.</title>
        <authorList>
            <person name="Zhang J.Y."/>
            <person name="Guan R."/>
            <person name="Zhang H.J."/>
            <person name="Li H."/>
            <person name="Xiao P."/>
            <person name="Yu G.L."/>
            <person name="Du L."/>
            <person name="Cao D.M."/>
            <person name="Zhu B.C."/>
            <person name="Li R.H."/>
            <person name="Lu Z.H."/>
        </authorList>
    </citation>
    <scope>NUCLEOTIDE SEQUENCE [LARGE SCALE GENOMIC DNA]</scope>
    <source>
        <strain evidence="1 2">FACHB-1757</strain>
    </source>
</reference>
<dbReference type="AlphaFoldDB" id="A0A0K1S7D8"/>